<organism evidence="3 4">
    <name type="scientific">Fonsecaea erecta</name>
    <dbReference type="NCBI Taxonomy" id="1367422"/>
    <lineage>
        <taxon>Eukaryota</taxon>
        <taxon>Fungi</taxon>
        <taxon>Dikarya</taxon>
        <taxon>Ascomycota</taxon>
        <taxon>Pezizomycotina</taxon>
        <taxon>Eurotiomycetes</taxon>
        <taxon>Chaetothyriomycetidae</taxon>
        <taxon>Chaetothyriales</taxon>
        <taxon>Herpotrichiellaceae</taxon>
        <taxon>Fonsecaea</taxon>
    </lineage>
</organism>
<dbReference type="PANTHER" id="PTHR44051">
    <property type="entry name" value="GLUTATHIONE S-TRANSFERASE-RELATED"/>
    <property type="match status" value="1"/>
</dbReference>
<dbReference type="RefSeq" id="XP_018693693.1">
    <property type="nucleotide sequence ID" value="XM_018836840.1"/>
</dbReference>
<accession>A0A178ZLP5</accession>
<name>A0A178ZLP5_9EURO</name>
<proteinExistence type="inferred from homology"/>
<dbReference type="InterPro" id="IPR036282">
    <property type="entry name" value="Glutathione-S-Trfase_C_sf"/>
</dbReference>
<dbReference type="CDD" id="cd00570">
    <property type="entry name" value="GST_N_family"/>
    <property type="match status" value="1"/>
</dbReference>
<dbReference type="GeneID" id="30009496"/>
<protein>
    <recommendedName>
        <fullName evidence="2">GST N-terminal domain-containing protein</fullName>
    </recommendedName>
</protein>
<feature type="domain" description="GST N-terminal" evidence="2">
    <location>
        <begin position="7"/>
        <end position="99"/>
    </location>
</feature>
<dbReference type="SUPFAM" id="SSF52833">
    <property type="entry name" value="Thioredoxin-like"/>
    <property type="match status" value="1"/>
</dbReference>
<dbReference type="PROSITE" id="PS50404">
    <property type="entry name" value="GST_NTER"/>
    <property type="match status" value="1"/>
</dbReference>
<sequence>MVATRSPIYTLHHNHFSICSIMVRYTVALRGAPQDAASEVPIQEQSVDIFHEEQLSEHFLTNINPKGQVPVLTSPALPAPIADSMDITRFLAQRYPTLIPAAHAEEIHARLDALHALNYFSLSFPGRDHVAQGFKAAVQKRLDDPTISPTYRDALNYKMSILERDKIGGLKPGQPELMSERAHNLLREYEDILPKTEAGGPWLFGLTQPSALDAHLVVFVARMRDVGRAAIVPPVVGDFVDRAMARPEWVAIMEGRKTMVGN</sequence>
<keyword evidence="4" id="KW-1185">Reference proteome</keyword>
<dbReference type="InterPro" id="IPR004045">
    <property type="entry name" value="Glutathione_S-Trfase_N"/>
</dbReference>
<dbReference type="Gene3D" id="3.40.30.10">
    <property type="entry name" value="Glutaredoxin"/>
    <property type="match status" value="1"/>
</dbReference>
<comment type="caution">
    <text evidence="3">The sequence shown here is derived from an EMBL/GenBank/DDBJ whole genome shotgun (WGS) entry which is preliminary data.</text>
</comment>
<dbReference type="OrthoDB" id="412788at2759"/>
<dbReference type="Proteomes" id="UP000078343">
    <property type="component" value="Unassembled WGS sequence"/>
</dbReference>
<evidence type="ECO:0000313" key="3">
    <source>
        <dbReference type="EMBL" id="OAP60326.1"/>
    </source>
</evidence>
<reference evidence="3 4" key="1">
    <citation type="submission" date="2016-04" db="EMBL/GenBank/DDBJ databases">
        <title>Draft genome of Fonsecaea erecta CBS 125763.</title>
        <authorList>
            <person name="Weiss V.A."/>
            <person name="Vicente V.A."/>
            <person name="Raittz R.T."/>
            <person name="Moreno L.F."/>
            <person name="De Souza E.M."/>
            <person name="Pedrosa F.O."/>
            <person name="Steffens M.B."/>
            <person name="Faoro H."/>
            <person name="Tadra-Sfeir M.Z."/>
            <person name="Najafzadeh M.J."/>
            <person name="Felipe M.S."/>
            <person name="Teixeira M."/>
            <person name="Sun J."/>
            <person name="Xi L."/>
            <person name="Gomes R."/>
            <person name="De Azevedo C.M."/>
            <person name="Salgado C.G."/>
            <person name="Da Silva M.B."/>
            <person name="Nascimento M.F."/>
            <person name="Queiroz-Telles F."/>
            <person name="Attili D.S."/>
            <person name="Gorbushina A."/>
        </authorList>
    </citation>
    <scope>NUCLEOTIDE SEQUENCE [LARGE SCALE GENOMIC DNA]</scope>
    <source>
        <strain evidence="3 4">CBS 125763</strain>
    </source>
</reference>
<dbReference type="AlphaFoldDB" id="A0A178ZLP5"/>
<dbReference type="EMBL" id="LVYI01000004">
    <property type="protein sequence ID" value="OAP60326.1"/>
    <property type="molecule type" value="Genomic_DNA"/>
</dbReference>
<evidence type="ECO:0000256" key="1">
    <source>
        <dbReference type="ARBA" id="ARBA00007409"/>
    </source>
</evidence>
<dbReference type="PANTHER" id="PTHR44051:SF8">
    <property type="entry name" value="GLUTATHIONE S-TRANSFERASE GSTA"/>
    <property type="match status" value="1"/>
</dbReference>
<dbReference type="SUPFAM" id="SSF47616">
    <property type="entry name" value="GST C-terminal domain-like"/>
    <property type="match status" value="1"/>
</dbReference>
<evidence type="ECO:0000313" key="4">
    <source>
        <dbReference type="Proteomes" id="UP000078343"/>
    </source>
</evidence>
<comment type="similarity">
    <text evidence="1">Belongs to the GST superfamily.</text>
</comment>
<gene>
    <name evidence="3" type="ORF">AYL99_05328</name>
</gene>
<dbReference type="InterPro" id="IPR036249">
    <property type="entry name" value="Thioredoxin-like_sf"/>
</dbReference>
<evidence type="ECO:0000259" key="2">
    <source>
        <dbReference type="PROSITE" id="PS50404"/>
    </source>
</evidence>